<evidence type="ECO:0000259" key="13">
    <source>
        <dbReference type="PROSITE" id="PS51194"/>
    </source>
</evidence>
<evidence type="ECO:0000256" key="10">
    <source>
        <dbReference type="RuleBase" id="RU364117"/>
    </source>
</evidence>
<evidence type="ECO:0000256" key="6">
    <source>
        <dbReference type="ARBA" id="ARBA00023125"/>
    </source>
</evidence>
<evidence type="ECO:0000256" key="3">
    <source>
        <dbReference type="ARBA" id="ARBA00022801"/>
    </source>
</evidence>
<dbReference type="InterPro" id="IPR011545">
    <property type="entry name" value="DEAD/DEAH_box_helicase_dom"/>
</dbReference>
<dbReference type="OrthoDB" id="10261556at2759"/>
<evidence type="ECO:0000256" key="8">
    <source>
        <dbReference type="ARBA" id="ARBA00023242"/>
    </source>
</evidence>
<evidence type="ECO:0000259" key="12">
    <source>
        <dbReference type="PROSITE" id="PS51192"/>
    </source>
</evidence>
<keyword evidence="4 10" id="KW-0347">Helicase</keyword>
<evidence type="ECO:0000256" key="9">
    <source>
        <dbReference type="ARBA" id="ARBA00034617"/>
    </source>
</evidence>
<dbReference type="STRING" id="1754191.A0A1Y1VCS7"/>
<dbReference type="Proteomes" id="UP000193719">
    <property type="component" value="Unassembled WGS sequence"/>
</dbReference>
<comment type="similarity">
    <text evidence="1 10">Belongs to the helicase family. RecQ subfamily.</text>
</comment>
<evidence type="ECO:0000256" key="11">
    <source>
        <dbReference type="SAM" id="MobiDB-lite"/>
    </source>
</evidence>
<evidence type="ECO:0000256" key="7">
    <source>
        <dbReference type="ARBA" id="ARBA00023235"/>
    </source>
</evidence>
<dbReference type="GO" id="GO:0005634">
    <property type="term" value="C:nucleus"/>
    <property type="evidence" value="ECO:0007669"/>
    <property type="project" value="UniProtKB-SubCell"/>
</dbReference>
<dbReference type="SUPFAM" id="SSF52540">
    <property type="entry name" value="P-loop containing nucleoside triphosphate hydrolases"/>
    <property type="match status" value="1"/>
</dbReference>
<feature type="region of interest" description="Disordered" evidence="11">
    <location>
        <begin position="520"/>
        <end position="540"/>
    </location>
</feature>
<evidence type="ECO:0000313" key="14">
    <source>
        <dbReference type="EMBL" id="ORX52995.1"/>
    </source>
</evidence>
<dbReference type="GO" id="GO:0009378">
    <property type="term" value="F:four-way junction helicase activity"/>
    <property type="evidence" value="ECO:0007669"/>
    <property type="project" value="TreeGrafter"/>
</dbReference>
<protein>
    <recommendedName>
        <fullName evidence="10">ATP-dependent DNA helicase</fullName>
        <ecNumber evidence="10">5.6.2.4</ecNumber>
    </recommendedName>
</protein>
<comment type="catalytic activity">
    <reaction evidence="9 10">
        <text>Couples ATP hydrolysis with the unwinding of duplex DNA by translocating in the 3'-5' direction.</text>
        <dbReference type="EC" id="5.6.2.4"/>
    </reaction>
</comment>
<keyword evidence="7" id="KW-0413">Isomerase</keyword>
<keyword evidence="6" id="KW-0238">DNA-binding</keyword>
<dbReference type="CDD" id="cd17920">
    <property type="entry name" value="DEXHc_RecQ"/>
    <property type="match status" value="1"/>
</dbReference>
<dbReference type="PROSITE" id="PS51194">
    <property type="entry name" value="HELICASE_CTER"/>
    <property type="match status" value="1"/>
</dbReference>
<dbReference type="Pfam" id="PF16124">
    <property type="entry name" value="RecQ_Zn_bind"/>
    <property type="match status" value="1"/>
</dbReference>
<evidence type="ECO:0000256" key="5">
    <source>
        <dbReference type="ARBA" id="ARBA00022840"/>
    </source>
</evidence>
<reference evidence="14 15" key="2">
    <citation type="submission" date="2016-08" db="EMBL/GenBank/DDBJ databases">
        <title>Pervasive Adenine N6-methylation of Active Genes in Fungi.</title>
        <authorList>
            <consortium name="DOE Joint Genome Institute"/>
            <person name="Mondo S.J."/>
            <person name="Dannebaum R.O."/>
            <person name="Kuo R.C."/>
            <person name="Labutti K."/>
            <person name="Haridas S."/>
            <person name="Kuo A."/>
            <person name="Salamov A."/>
            <person name="Ahrendt S.R."/>
            <person name="Lipzen A."/>
            <person name="Sullivan W."/>
            <person name="Andreopoulos W.B."/>
            <person name="Clum A."/>
            <person name="Lindquist E."/>
            <person name="Daum C."/>
            <person name="Ramamoorthy G.K."/>
            <person name="Gryganskyi A."/>
            <person name="Culley D."/>
            <person name="Magnuson J.K."/>
            <person name="James T.Y."/>
            <person name="O'Malley M.A."/>
            <person name="Stajich J.E."/>
            <person name="Spatafora J.W."/>
            <person name="Visel A."/>
            <person name="Grigoriev I.V."/>
        </authorList>
    </citation>
    <scope>NUCLEOTIDE SEQUENCE [LARGE SCALE GENOMIC DNA]</scope>
    <source>
        <strain evidence="15">finn</strain>
    </source>
</reference>
<dbReference type="InterPro" id="IPR004589">
    <property type="entry name" value="DNA_helicase_ATP-dep_RecQ"/>
</dbReference>
<dbReference type="InterPro" id="IPR001650">
    <property type="entry name" value="Helicase_C-like"/>
</dbReference>
<dbReference type="CDD" id="cd18794">
    <property type="entry name" value="SF2_C_RecQ"/>
    <property type="match status" value="1"/>
</dbReference>
<dbReference type="GO" id="GO:0005737">
    <property type="term" value="C:cytoplasm"/>
    <property type="evidence" value="ECO:0007669"/>
    <property type="project" value="TreeGrafter"/>
</dbReference>
<dbReference type="InterPro" id="IPR014001">
    <property type="entry name" value="Helicase_ATP-bd"/>
</dbReference>
<dbReference type="InterPro" id="IPR002464">
    <property type="entry name" value="DNA/RNA_helicase_DEAH_CS"/>
</dbReference>
<dbReference type="AlphaFoldDB" id="A0A1Y1VCS7"/>
<dbReference type="PANTHER" id="PTHR13710">
    <property type="entry name" value="DNA HELICASE RECQ FAMILY MEMBER"/>
    <property type="match status" value="1"/>
</dbReference>
<comment type="catalytic activity">
    <reaction evidence="10">
        <text>ATP + H2O = ADP + phosphate + H(+)</text>
        <dbReference type="Rhea" id="RHEA:13065"/>
        <dbReference type="ChEBI" id="CHEBI:15377"/>
        <dbReference type="ChEBI" id="CHEBI:15378"/>
        <dbReference type="ChEBI" id="CHEBI:30616"/>
        <dbReference type="ChEBI" id="CHEBI:43474"/>
        <dbReference type="ChEBI" id="CHEBI:456216"/>
    </reaction>
</comment>
<evidence type="ECO:0000256" key="4">
    <source>
        <dbReference type="ARBA" id="ARBA00022806"/>
    </source>
</evidence>
<dbReference type="GO" id="GO:0043138">
    <property type="term" value="F:3'-5' DNA helicase activity"/>
    <property type="evidence" value="ECO:0007669"/>
    <property type="project" value="UniProtKB-EC"/>
</dbReference>
<dbReference type="GO" id="GO:0005694">
    <property type="term" value="C:chromosome"/>
    <property type="evidence" value="ECO:0007669"/>
    <property type="project" value="TreeGrafter"/>
</dbReference>
<keyword evidence="15" id="KW-1185">Reference proteome</keyword>
<dbReference type="NCBIfam" id="TIGR00614">
    <property type="entry name" value="recQ_fam"/>
    <property type="match status" value="1"/>
</dbReference>
<dbReference type="FunFam" id="3.40.50.300:FF:000296">
    <property type="entry name" value="ATP-dependent DNA helicase RecQ"/>
    <property type="match status" value="1"/>
</dbReference>
<keyword evidence="5 10" id="KW-0067">ATP-binding</keyword>
<evidence type="ECO:0000256" key="1">
    <source>
        <dbReference type="ARBA" id="ARBA00005446"/>
    </source>
</evidence>
<dbReference type="PROSITE" id="PS00690">
    <property type="entry name" value="DEAH_ATP_HELICASE"/>
    <property type="match status" value="1"/>
</dbReference>
<keyword evidence="8 10" id="KW-0539">Nucleus</keyword>
<feature type="domain" description="Helicase C-terminal" evidence="13">
    <location>
        <begin position="246"/>
        <end position="412"/>
    </location>
</feature>
<dbReference type="GO" id="GO:0005524">
    <property type="term" value="F:ATP binding"/>
    <property type="evidence" value="ECO:0007669"/>
    <property type="project" value="UniProtKB-KW"/>
</dbReference>
<feature type="compositionally biased region" description="Acidic residues" evidence="11">
    <location>
        <begin position="525"/>
        <end position="534"/>
    </location>
</feature>
<dbReference type="InterPro" id="IPR027417">
    <property type="entry name" value="P-loop_NTPase"/>
</dbReference>
<dbReference type="GO" id="GO:0016887">
    <property type="term" value="F:ATP hydrolysis activity"/>
    <property type="evidence" value="ECO:0007669"/>
    <property type="project" value="RHEA"/>
</dbReference>
<dbReference type="SMART" id="SM00490">
    <property type="entry name" value="HELICc"/>
    <property type="match status" value="1"/>
</dbReference>
<evidence type="ECO:0000256" key="2">
    <source>
        <dbReference type="ARBA" id="ARBA00022741"/>
    </source>
</evidence>
<dbReference type="Pfam" id="PF00270">
    <property type="entry name" value="DEAD"/>
    <property type="match status" value="1"/>
</dbReference>
<dbReference type="GO" id="GO:0003677">
    <property type="term" value="F:DNA binding"/>
    <property type="evidence" value="ECO:0007669"/>
    <property type="project" value="UniProtKB-KW"/>
</dbReference>
<keyword evidence="3 10" id="KW-0378">Hydrolase</keyword>
<evidence type="ECO:0000313" key="15">
    <source>
        <dbReference type="Proteomes" id="UP000193719"/>
    </source>
</evidence>
<name>A0A1Y1VCS7_9FUNG</name>
<keyword evidence="2 10" id="KW-0547">Nucleotide-binding</keyword>
<dbReference type="EMBL" id="MCFH01000014">
    <property type="protein sequence ID" value="ORX52995.1"/>
    <property type="molecule type" value="Genomic_DNA"/>
</dbReference>
<dbReference type="Gene3D" id="3.40.50.300">
    <property type="entry name" value="P-loop containing nucleotide triphosphate hydrolases"/>
    <property type="match status" value="2"/>
</dbReference>
<dbReference type="GO" id="GO:0000724">
    <property type="term" value="P:double-strand break repair via homologous recombination"/>
    <property type="evidence" value="ECO:0007669"/>
    <property type="project" value="TreeGrafter"/>
</dbReference>
<dbReference type="Pfam" id="PF00271">
    <property type="entry name" value="Helicase_C"/>
    <property type="match status" value="1"/>
</dbReference>
<comment type="subcellular location">
    <subcellularLocation>
        <location evidence="10">Nucleus</location>
    </subcellularLocation>
</comment>
<gene>
    <name evidence="14" type="ORF">BCR36DRAFT_349716</name>
</gene>
<dbReference type="PANTHER" id="PTHR13710:SF152">
    <property type="entry name" value="ATP-DEPENDENT DNA HELICASE Q5"/>
    <property type="match status" value="1"/>
</dbReference>
<accession>A0A1Y1VCS7</accession>
<dbReference type="SMART" id="SM00487">
    <property type="entry name" value="DEXDc"/>
    <property type="match status" value="1"/>
</dbReference>
<comment type="caution">
    <text evidence="14">The sequence shown here is derived from an EMBL/GenBank/DDBJ whole genome shotgun (WGS) entry which is preliminary data.</text>
</comment>
<dbReference type="EC" id="5.6.2.4" evidence="10"/>
<organism evidence="14 15">
    <name type="scientific">Piromyces finnis</name>
    <dbReference type="NCBI Taxonomy" id="1754191"/>
    <lineage>
        <taxon>Eukaryota</taxon>
        <taxon>Fungi</taxon>
        <taxon>Fungi incertae sedis</taxon>
        <taxon>Chytridiomycota</taxon>
        <taxon>Chytridiomycota incertae sedis</taxon>
        <taxon>Neocallimastigomycetes</taxon>
        <taxon>Neocallimastigales</taxon>
        <taxon>Neocallimastigaceae</taxon>
        <taxon>Piromyces</taxon>
    </lineage>
</organism>
<sequence>MEKEEDLNIENIRSPEYVLKNVFKLKSFRNPQQDIIEYALKKKNLFVLMPTGGGKSLCYQLPAVIDKGITLVVSPLIALISNQISILNSLNIPAKSLNSSLKITEKREILDDLHSENPKVKLLYVTPELMATSNFRNQLINLNKRKLLARLVVDEAHCISSWGHDFRSDYLKLSWFKLTFPKLPVTALTATATKSVQDNILSLLKLEKDSNLKIFKSSFRRENLHYEVRFKGGNTENDCYKDCLETLQKIYKNRKKRLGENSKERPDGVCIIIYCYSREECDTVAQRLKNDGINASSYHAGMSSKNRDLILEKWSNTTPSTKREDALDVIVATISFGMGIDKADVRLVIHWSLPKSLEAYYQESGRAGRDGNISRCILYYSREDRDRACYHIRKDMEENKNSTASDKMNEMIKYCENTAICRHAFILNYFGEKVSSSKCPSKRCDICKNKEKVIEQKSITLNSLMSNTRSSNNDSGDIKWYKGAYIKFATDDGGNYNDNELGNNDYGVYESYNRKRKSYSHSYDDDIESDDEYDGPSHETKRTKTLGELLFNSKPPVKEKPPKPHAFSKYIISKLGLDMSKNHFIAGLKLSGREACYKMLYTQVENAISKYKTIWKSKKEGDIKDLSEEEIT</sequence>
<proteinExistence type="inferred from homology"/>
<feature type="domain" description="Helicase ATP-binding" evidence="12">
    <location>
        <begin position="36"/>
        <end position="210"/>
    </location>
</feature>
<dbReference type="InterPro" id="IPR032284">
    <property type="entry name" value="RecQ_Zn-bd"/>
</dbReference>
<reference evidence="14 15" key="1">
    <citation type="submission" date="2016-08" db="EMBL/GenBank/DDBJ databases">
        <title>Genomes of anaerobic fungi encode conserved fungal cellulosomes for biomass hydrolysis.</title>
        <authorList>
            <consortium name="DOE Joint Genome Institute"/>
            <person name="Haitjema C.H."/>
            <person name="Gilmore S.P."/>
            <person name="Henske J.K."/>
            <person name="Solomon K.V."/>
            <person name="De Groot R."/>
            <person name="Kuo A."/>
            <person name="Mondo S.J."/>
            <person name="Salamov A.A."/>
            <person name="Labutti K."/>
            <person name="Zhao Z."/>
            <person name="Chiniquy J."/>
            <person name="Barry K."/>
            <person name="Brewer H.M."/>
            <person name="Purvine S.O."/>
            <person name="Wright A.T."/>
            <person name="Boxma B."/>
            <person name="Van Alen T."/>
            <person name="Hackstein J.H."/>
            <person name="Baker S.E."/>
            <person name="Grigoriev I.V."/>
            <person name="O'Malley M.A."/>
        </authorList>
    </citation>
    <scope>NUCLEOTIDE SEQUENCE [LARGE SCALE GENOMIC DNA]</scope>
    <source>
        <strain evidence="15">finn</strain>
    </source>
</reference>
<dbReference type="PROSITE" id="PS51192">
    <property type="entry name" value="HELICASE_ATP_BIND_1"/>
    <property type="match status" value="1"/>
</dbReference>